<dbReference type="AlphaFoldDB" id="A0A345E6U6"/>
<keyword evidence="3" id="KW-1185">Reference proteome</keyword>
<evidence type="ECO:0000313" key="2">
    <source>
        <dbReference type="EMBL" id="AXG07918.1"/>
    </source>
</evidence>
<keyword evidence="2" id="KW-0378">Hydrolase</keyword>
<accession>A0A345E6U6</accession>
<dbReference type="KEGG" id="haj:DU500_16605"/>
<dbReference type="EMBL" id="CP031150">
    <property type="protein sequence ID" value="AXG07918.1"/>
    <property type="molecule type" value="Genomic_DNA"/>
</dbReference>
<dbReference type="Proteomes" id="UP000253273">
    <property type="component" value="Chromosome"/>
</dbReference>
<feature type="transmembrane region" description="Helical" evidence="1">
    <location>
        <begin position="77"/>
        <end position="99"/>
    </location>
</feature>
<feature type="transmembrane region" description="Helical" evidence="1">
    <location>
        <begin position="134"/>
        <end position="150"/>
    </location>
</feature>
<organism evidence="2 3">
    <name type="scientific">Haloplanus rubicundus</name>
    <dbReference type="NCBI Taxonomy" id="1547898"/>
    <lineage>
        <taxon>Archaea</taxon>
        <taxon>Methanobacteriati</taxon>
        <taxon>Methanobacteriota</taxon>
        <taxon>Stenosarchaea group</taxon>
        <taxon>Halobacteria</taxon>
        <taxon>Halobacteriales</taxon>
        <taxon>Haloferacaceae</taxon>
        <taxon>Haloplanus</taxon>
    </lineage>
</organism>
<feature type="transmembrane region" description="Helical" evidence="1">
    <location>
        <begin position="24"/>
        <end position="41"/>
    </location>
</feature>
<sequence>MMLPTHAIAGMVLALPVAYVRPEFAAVALVAGFVGGVVPDLDLYAGHRKTLHYPVYGPPLAAAALLIAAWHPTTATVGVAFVLGGAAVHSLADVLGAGLELRPWEATSDRAVYDHHRGRWIAPRRWVRYDGSPRDLFLAVALATPLLVTLDATLRGVVLATLAVAVGYTAVRRVLPRLAVFVVERLFVPVVPHSALAYVPARYREHAGDGAPADELTPR</sequence>
<dbReference type="GO" id="GO:0016787">
    <property type="term" value="F:hydrolase activity"/>
    <property type="evidence" value="ECO:0007669"/>
    <property type="project" value="UniProtKB-KW"/>
</dbReference>
<name>A0A345E6U6_9EURY</name>
<evidence type="ECO:0000256" key="1">
    <source>
        <dbReference type="SAM" id="Phobius"/>
    </source>
</evidence>
<keyword evidence="1" id="KW-0472">Membrane</keyword>
<gene>
    <name evidence="2" type="ORF">DU500_16605</name>
</gene>
<feature type="transmembrane region" description="Helical" evidence="1">
    <location>
        <begin position="53"/>
        <end position="71"/>
    </location>
</feature>
<keyword evidence="1" id="KW-0812">Transmembrane</keyword>
<keyword evidence="1" id="KW-1133">Transmembrane helix</keyword>
<protein>
    <submittedName>
        <fullName evidence="2">Metal-dependent hydrolase</fullName>
    </submittedName>
</protein>
<proteinExistence type="predicted"/>
<evidence type="ECO:0000313" key="3">
    <source>
        <dbReference type="Proteomes" id="UP000253273"/>
    </source>
</evidence>
<reference evidence="2 3" key="1">
    <citation type="submission" date="2018-07" db="EMBL/GenBank/DDBJ databases">
        <title>Genome sequences of Haloplanus sp. CBA1113.</title>
        <authorList>
            <person name="Kim Y.B."/>
            <person name="Roh S.W."/>
        </authorList>
    </citation>
    <scope>NUCLEOTIDE SEQUENCE [LARGE SCALE GENOMIC DNA]</scope>
    <source>
        <strain evidence="2 3">CBA1113</strain>
    </source>
</reference>
<dbReference type="OrthoDB" id="204671at2157"/>